<proteinExistence type="predicted"/>
<reference evidence="2" key="1">
    <citation type="submission" date="2014-09" db="EMBL/GenBank/DDBJ databases">
        <title>Genome sequence of the luminous mushroom Mycena chlorophos for searching fungal bioluminescence genes.</title>
        <authorList>
            <person name="Tanaka Y."/>
            <person name="Kasuga D."/>
            <person name="Oba Y."/>
            <person name="Hase S."/>
            <person name="Sato K."/>
            <person name="Oba Y."/>
            <person name="Sakakibara Y."/>
        </authorList>
    </citation>
    <scope>NUCLEOTIDE SEQUENCE</scope>
</reference>
<gene>
    <name evidence="2" type="ORF">MCHLO_12006</name>
</gene>
<dbReference type="EMBL" id="DF848931">
    <property type="protein sequence ID" value="GAT55214.1"/>
    <property type="molecule type" value="Genomic_DNA"/>
</dbReference>
<organism evidence="2 3">
    <name type="scientific">Mycena chlorophos</name>
    <name type="common">Agaric fungus</name>
    <name type="synonym">Agaricus chlorophos</name>
    <dbReference type="NCBI Taxonomy" id="658473"/>
    <lineage>
        <taxon>Eukaryota</taxon>
        <taxon>Fungi</taxon>
        <taxon>Dikarya</taxon>
        <taxon>Basidiomycota</taxon>
        <taxon>Agaricomycotina</taxon>
        <taxon>Agaricomycetes</taxon>
        <taxon>Agaricomycetidae</taxon>
        <taxon>Agaricales</taxon>
        <taxon>Marasmiineae</taxon>
        <taxon>Mycenaceae</taxon>
        <taxon>Mycena</taxon>
    </lineage>
</organism>
<feature type="compositionally biased region" description="Basic residues" evidence="1">
    <location>
        <begin position="249"/>
        <end position="258"/>
    </location>
</feature>
<evidence type="ECO:0000313" key="2">
    <source>
        <dbReference type="EMBL" id="GAT55214.1"/>
    </source>
</evidence>
<feature type="compositionally biased region" description="Basic and acidic residues" evidence="1">
    <location>
        <begin position="48"/>
        <end position="60"/>
    </location>
</feature>
<accession>A0ABQ0LVW7</accession>
<sequence length="258" mass="28344">MALDRYPRVHGDRTRESTKDQYDNDSDEDQNPKRKGLSKVVVSGAKGRPPDLFDHVESHRTQTPTPPPLRHDLHHDLESLRLPLLGARLAHRPQDGAQPCRYSNKKCIRKLGFDRVGTSKSKKQKLLVPVSPSGTLAGTAALARLLAALSRLVEAQRQNPQGEMSRYPPATHIPFAKFRAAFEAAIKSGDWPTMAEDVRKHGTSLDAINSEAGAAELARAGVGCDGTEPEMTLNRKRARDSSDSGRSLASRKKFKASN</sequence>
<protein>
    <submittedName>
        <fullName evidence="2">Uncharacterized protein</fullName>
    </submittedName>
</protein>
<evidence type="ECO:0000256" key="1">
    <source>
        <dbReference type="SAM" id="MobiDB-lite"/>
    </source>
</evidence>
<feature type="region of interest" description="Disordered" evidence="1">
    <location>
        <begin position="219"/>
        <end position="258"/>
    </location>
</feature>
<feature type="region of interest" description="Disordered" evidence="1">
    <location>
        <begin position="1"/>
        <end position="70"/>
    </location>
</feature>
<evidence type="ECO:0000313" key="3">
    <source>
        <dbReference type="Proteomes" id="UP000815677"/>
    </source>
</evidence>
<dbReference type="Proteomes" id="UP000815677">
    <property type="component" value="Unassembled WGS sequence"/>
</dbReference>
<name>A0ABQ0LVW7_MYCCL</name>
<keyword evidence="3" id="KW-1185">Reference proteome</keyword>
<feature type="compositionally biased region" description="Basic and acidic residues" evidence="1">
    <location>
        <begin position="1"/>
        <end position="22"/>
    </location>
</feature>